<keyword evidence="2" id="KW-1185">Reference proteome</keyword>
<accession>A0ACB9S536</accession>
<dbReference type="EMBL" id="CM042881">
    <property type="protein sequence ID" value="KAI4386290.1"/>
    <property type="molecule type" value="Genomic_DNA"/>
</dbReference>
<organism evidence="1 2">
    <name type="scientific">Melastoma candidum</name>
    <dbReference type="NCBI Taxonomy" id="119954"/>
    <lineage>
        <taxon>Eukaryota</taxon>
        <taxon>Viridiplantae</taxon>
        <taxon>Streptophyta</taxon>
        <taxon>Embryophyta</taxon>
        <taxon>Tracheophyta</taxon>
        <taxon>Spermatophyta</taxon>
        <taxon>Magnoliopsida</taxon>
        <taxon>eudicotyledons</taxon>
        <taxon>Gunneridae</taxon>
        <taxon>Pentapetalae</taxon>
        <taxon>rosids</taxon>
        <taxon>malvids</taxon>
        <taxon>Myrtales</taxon>
        <taxon>Melastomataceae</taxon>
        <taxon>Melastomatoideae</taxon>
        <taxon>Melastomateae</taxon>
        <taxon>Melastoma</taxon>
    </lineage>
</organism>
<comment type="caution">
    <text evidence="1">The sequence shown here is derived from an EMBL/GenBank/DDBJ whole genome shotgun (WGS) entry which is preliminary data.</text>
</comment>
<sequence>MKMLPTATLAVSAVVLVLLSAASSEEIFGRRLDAKAHGLRKQRLSHFRFYWHDIASGKNPTSITVVQPPLNATGSSTGFGMVNIIDNALTIAPEMSSRLVGRAQGFYALASQEEVGLLMVMNFAFLEGKYNGSTITVMGRNPVFHKVREMPVVGGSGLFRFAHGYAELRTHTFDLKTGDANIEYNVFVMHY</sequence>
<evidence type="ECO:0000313" key="1">
    <source>
        <dbReference type="EMBL" id="KAI4386290.1"/>
    </source>
</evidence>
<gene>
    <name evidence="1" type="ORF">MLD38_004235</name>
</gene>
<evidence type="ECO:0000313" key="2">
    <source>
        <dbReference type="Proteomes" id="UP001057402"/>
    </source>
</evidence>
<proteinExistence type="predicted"/>
<protein>
    <submittedName>
        <fullName evidence="1">Uncharacterized protein</fullName>
    </submittedName>
</protein>
<dbReference type="Proteomes" id="UP001057402">
    <property type="component" value="Chromosome 2"/>
</dbReference>
<name>A0ACB9S536_9MYRT</name>
<reference evidence="2" key="1">
    <citation type="journal article" date="2023" name="Front. Plant Sci.">
        <title>Chromosomal-level genome assembly of Melastoma candidum provides insights into trichome evolution.</title>
        <authorList>
            <person name="Zhong Y."/>
            <person name="Wu W."/>
            <person name="Sun C."/>
            <person name="Zou P."/>
            <person name="Liu Y."/>
            <person name="Dai S."/>
            <person name="Zhou R."/>
        </authorList>
    </citation>
    <scope>NUCLEOTIDE SEQUENCE [LARGE SCALE GENOMIC DNA]</scope>
</reference>